<protein>
    <submittedName>
        <fullName evidence="1">Uncharacterized protein</fullName>
    </submittedName>
</protein>
<dbReference type="EMBL" id="HBJA01052913">
    <property type="protein sequence ID" value="CAE0807618.1"/>
    <property type="molecule type" value="Transcribed_RNA"/>
</dbReference>
<accession>A0A7S4CVA0</accession>
<proteinExistence type="predicted"/>
<reference evidence="1" key="1">
    <citation type="submission" date="2021-01" db="EMBL/GenBank/DDBJ databases">
        <authorList>
            <person name="Corre E."/>
            <person name="Pelletier E."/>
            <person name="Niang G."/>
            <person name="Scheremetjew M."/>
            <person name="Finn R."/>
            <person name="Kale V."/>
            <person name="Holt S."/>
            <person name="Cochrane G."/>
            <person name="Meng A."/>
            <person name="Brown T."/>
            <person name="Cohen L."/>
        </authorList>
    </citation>
    <scope>NUCLEOTIDE SEQUENCE</scope>
    <source>
        <strain evidence="1">CCMP1594</strain>
    </source>
</reference>
<dbReference type="AlphaFoldDB" id="A0A7S4CVA0"/>
<organism evidence="1">
    <name type="scientific">Eutreptiella gymnastica</name>
    <dbReference type="NCBI Taxonomy" id="73025"/>
    <lineage>
        <taxon>Eukaryota</taxon>
        <taxon>Discoba</taxon>
        <taxon>Euglenozoa</taxon>
        <taxon>Euglenida</taxon>
        <taxon>Spirocuta</taxon>
        <taxon>Euglenophyceae</taxon>
        <taxon>Eutreptiales</taxon>
        <taxon>Eutreptiaceae</taxon>
        <taxon>Eutreptiella</taxon>
    </lineage>
</organism>
<evidence type="ECO:0000313" key="1">
    <source>
        <dbReference type="EMBL" id="CAE0807618.1"/>
    </source>
</evidence>
<gene>
    <name evidence="1" type="ORF">EGYM00163_LOCUS18747</name>
</gene>
<name>A0A7S4CVA0_9EUGL</name>
<sequence>MDVATIVSPIDIGCAAGASWHKTVAAAMTASGPQHLRGPAELPLELCGKRRWPMGQQFCTPAQRGWMCCSWASRRALPSSQLAMHPYEARDSQAGANFAVSLTTSDLLGLCCATWLDIL</sequence>